<protein>
    <submittedName>
        <fullName evidence="2">Uncharacterized protein</fullName>
    </submittedName>
</protein>
<evidence type="ECO:0000256" key="1">
    <source>
        <dbReference type="SAM" id="Coils"/>
    </source>
</evidence>
<gene>
    <name evidence="2" type="ORF">PPROV_000535300</name>
</gene>
<dbReference type="Proteomes" id="UP000660262">
    <property type="component" value="Unassembled WGS sequence"/>
</dbReference>
<dbReference type="AlphaFoldDB" id="A0A830HIB2"/>
<feature type="coiled-coil region" evidence="1">
    <location>
        <begin position="15"/>
        <end position="49"/>
    </location>
</feature>
<dbReference type="EMBL" id="BNJQ01000013">
    <property type="protein sequence ID" value="GHP06608.1"/>
    <property type="molecule type" value="Genomic_DNA"/>
</dbReference>
<reference evidence="2" key="1">
    <citation type="submission" date="2020-10" db="EMBL/GenBank/DDBJ databases">
        <title>Unveiling of a novel bifunctional photoreceptor, Dualchrome1, isolated from a cosmopolitan green alga.</title>
        <authorList>
            <person name="Suzuki S."/>
            <person name="Kawachi M."/>
        </authorList>
    </citation>
    <scope>NUCLEOTIDE SEQUENCE</scope>
    <source>
        <strain evidence="2">NIES 2893</strain>
    </source>
</reference>
<proteinExistence type="predicted"/>
<keyword evidence="3" id="KW-1185">Reference proteome</keyword>
<organism evidence="2 3">
    <name type="scientific">Pycnococcus provasolii</name>
    <dbReference type="NCBI Taxonomy" id="41880"/>
    <lineage>
        <taxon>Eukaryota</taxon>
        <taxon>Viridiplantae</taxon>
        <taxon>Chlorophyta</taxon>
        <taxon>Pseudoscourfieldiophyceae</taxon>
        <taxon>Pseudoscourfieldiales</taxon>
        <taxon>Pycnococcaceae</taxon>
        <taxon>Pycnococcus</taxon>
    </lineage>
</organism>
<name>A0A830HIB2_9CHLO</name>
<keyword evidence="1" id="KW-0175">Coiled coil</keyword>
<evidence type="ECO:0000313" key="2">
    <source>
        <dbReference type="EMBL" id="GHP06608.1"/>
    </source>
</evidence>
<comment type="caution">
    <text evidence="2">The sequence shown here is derived from an EMBL/GenBank/DDBJ whole genome shotgun (WGS) entry which is preliminary data.</text>
</comment>
<accession>A0A830HIB2</accession>
<dbReference type="OrthoDB" id="10622998at2759"/>
<evidence type="ECO:0000313" key="3">
    <source>
        <dbReference type="Proteomes" id="UP000660262"/>
    </source>
</evidence>
<sequence length="161" mass="18064">MDGLDALRVVANVSCGEVTAERDALRNELVEVKAALEAVKSKAAEDEKKYEKLVWIARRDVDAVLADPEHPSRPSVVEVMAKYPLELQELIGEHADWQHGFNSGLLAASRMYMGIAIAYEEDLMEDRDELEIEYDGNVPPVSERLAAEREYAVDEFPMLDT</sequence>